<keyword evidence="4" id="KW-1185">Reference proteome</keyword>
<dbReference type="PANTHER" id="PTHR35936:SF25">
    <property type="entry name" value="ABC TRANSPORTER SUBSTRATE-BINDING PROTEIN"/>
    <property type="match status" value="1"/>
</dbReference>
<name>A0A2N8L143_9BURK</name>
<gene>
    <name evidence="3" type="ORF">C1O66_19150</name>
</gene>
<dbReference type="EMBL" id="POSP01000003">
    <property type="protein sequence ID" value="PND39440.1"/>
    <property type="molecule type" value="Genomic_DNA"/>
</dbReference>
<comment type="caution">
    <text evidence="3">The sequence shown here is derived from an EMBL/GenBank/DDBJ whole genome shotgun (WGS) entry which is preliminary data.</text>
</comment>
<proteinExistence type="predicted"/>
<dbReference type="OrthoDB" id="8583266at2"/>
<dbReference type="InterPro" id="IPR001638">
    <property type="entry name" value="Solute-binding_3/MltF_N"/>
</dbReference>
<dbReference type="Pfam" id="PF00497">
    <property type="entry name" value="SBP_bac_3"/>
    <property type="match status" value="1"/>
</dbReference>
<dbReference type="Gene3D" id="3.40.190.10">
    <property type="entry name" value="Periplasmic binding protein-like II"/>
    <property type="match status" value="2"/>
</dbReference>
<dbReference type="PANTHER" id="PTHR35936">
    <property type="entry name" value="MEMBRANE-BOUND LYTIC MUREIN TRANSGLYCOSYLASE F"/>
    <property type="match status" value="1"/>
</dbReference>
<dbReference type="Proteomes" id="UP000235916">
    <property type="component" value="Unassembled WGS sequence"/>
</dbReference>
<evidence type="ECO:0000256" key="1">
    <source>
        <dbReference type="ARBA" id="ARBA00022729"/>
    </source>
</evidence>
<evidence type="ECO:0000259" key="2">
    <source>
        <dbReference type="Pfam" id="PF00497"/>
    </source>
</evidence>
<reference evidence="3 4" key="1">
    <citation type="submission" date="2018-01" db="EMBL/GenBank/DDBJ databases">
        <title>Draft genome sequence of Paucibacter aquatile CR182 isolated from freshwater of the Nakdong River.</title>
        <authorList>
            <person name="Choi A."/>
            <person name="Chung E.J."/>
        </authorList>
    </citation>
    <scope>NUCLEOTIDE SEQUENCE [LARGE SCALE GENOMIC DNA]</scope>
    <source>
        <strain evidence="3 4">CR182</strain>
    </source>
</reference>
<accession>A0A2N8L143</accession>
<keyword evidence="1" id="KW-0732">Signal</keyword>
<protein>
    <submittedName>
        <fullName evidence="3">ABC transporter substrate-binding protein</fullName>
    </submittedName>
</protein>
<feature type="domain" description="Solute-binding protein family 3/N-terminal" evidence="2">
    <location>
        <begin position="56"/>
        <end position="282"/>
    </location>
</feature>
<evidence type="ECO:0000313" key="3">
    <source>
        <dbReference type="EMBL" id="PND39440.1"/>
    </source>
</evidence>
<dbReference type="AlphaFoldDB" id="A0A2N8L143"/>
<organism evidence="3 4">
    <name type="scientific">Kinneretia aquatilis</name>
    <dbReference type="NCBI Taxonomy" id="2070761"/>
    <lineage>
        <taxon>Bacteria</taxon>
        <taxon>Pseudomonadati</taxon>
        <taxon>Pseudomonadota</taxon>
        <taxon>Betaproteobacteria</taxon>
        <taxon>Burkholderiales</taxon>
        <taxon>Sphaerotilaceae</taxon>
        <taxon>Roseateles</taxon>
    </lineage>
</organism>
<sequence length="285" mass="31913">MLGAPRSTPIRSRYMPGLTKSWRSRAAALALGLGGMWLLLLLNGPAQAAPCSRPLRIAMMEWPPYFFPNDKGEAVGADIELIRAVFKEAGCSLELGEAVPRNRRYAMFKAGELDIIPGASDTAERREFAWFGRAYRMETVSLFTLPAKLALYRDVSGFQDVLARRIPLLSLNAGWFGADYEAYIGRLQEARLSSTFETFEKGLLMLARERGELIMADHATLLFEAGRLKMELAPLPYHPSNAPVHLMFSKKTVSEDEVQRLNAAQERLEARGVLRAIRARYGVQY</sequence>
<evidence type="ECO:0000313" key="4">
    <source>
        <dbReference type="Proteomes" id="UP000235916"/>
    </source>
</evidence>
<dbReference type="SUPFAM" id="SSF53850">
    <property type="entry name" value="Periplasmic binding protein-like II"/>
    <property type="match status" value="1"/>
</dbReference>